<dbReference type="Proteomes" id="UP001570417">
    <property type="component" value="Unassembled WGS sequence"/>
</dbReference>
<dbReference type="InterPro" id="IPR029151">
    <property type="entry name" value="Sensor-like_sf"/>
</dbReference>
<evidence type="ECO:0000256" key="7">
    <source>
        <dbReference type="ARBA" id="ARBA00023012"/>
    </source>
</evidence>
<keyword evidence="3 11" id="KW-0808">Transferase</keyword>
<dbReference type="RefSeq" id="WP_372268545.1">
    <property type="nucleotide sequence ID" value="NZ_JBFRUW010000128.1"/>
</dbReference>
<gene>
    <name evidence="11" type="ORF">AB4566_21385</name>
</gene>
<feature type="domain" description="GGDEF" evidence="10">
    <location>
        <begin position="504"/>
        <end position="628"/>
    </location>
</feature>
<dbReference type="NCBIfam" id="TIGR00254">
    <property type="entry name" value="GGDEF"/>
    <property type="match status" value="1"/>
</dbReference>
<dbReference type="PROSITE" id="PS50887">
    <property type="entry name" value="GGDEF"/>
    <property type="match status" value="1"/>
</dbReference>
<evidence type="ECO:0000256" key="2">
    <source>
        <dbReference type="ARBA" id="ARBA00022553"/>
    </source>
</evidence>
<dbReference type="SUPFAM" id="SSF55785">
    <property type="entry name" value="PYP-like sensor domain (PAS domain)"/>
    <property type="match status" value="1"/>
</dbReference>
<dbReference type="InterPro" id="IPR043128">
    <property type="entry name" value="Rev_trsase/Diguanyl_cyclase"/>
</dbReference>
<evidence type="ECO:0000313" key="11">
    <source>
        <dbReference type="EMBL" id="MFA0570806.1"/>
    </source>
</evidence>
<evidence type="ECO:0000259" key="9">
    <source>
        <dbReference type="PROSITE" id="PS50113"/>
    </source>
</evidence>
<comment type="caution">
    <text evidence="11">The sequence shown here is derived from an EMBL/GenBank/DDBJ whole genome shotgun (WGS) entry which is preliminary data.</text>
</comment>
<comment type="subcellular location">
    <subcellularLocation>
        <location evidence="1">Cell inner membrane</location>
    </subcellularLocation>
</comment>
<evidence type="ECO:0000256" key="1">
    <source>
        <dbReference type="ARBA" id="ARBA00004533"/>
    </source>
</evidence>
<dbReference type="PROSITE" id="PS50112">
    <property type="entry name" value="PAS"/>
    <property type="match status" value="1"/>
</dbReference>
<dbReference type="SMART" id="SM00267">
    <property type="entry name" value="GGDEF"/>
    <property type="match status" value="1"/>
</dbReference>
<dbReference type="SUPFAM" id="SSF55073">
    <property type="entry name" value="Nucleotide cyclase"/>
    <property type="match status" value="1"/>
</dbReference>
<dbReference type="Gene3D" id="3.30.70.270">
    <property type="match status" value="1"/>
</dbReference>
<accession>A0ABV4NI48</accession>
<sequence length="635" mass="72608">MNTNIIKLAGQFIFVAFALGLVPALYINSELDRIETQYNRNIQQSSYNQIEYSSHKLKDIIREIAISIPTLAQSKTLLKAIKHPTTDNTESVEDLWNMLALGQKYYSQIRYLDLDGNEVIRVNYNEGTSETVPSPKLQNKSSRDYFKKAQSLNIGQVSAYGIDLEIENGKIVQPLIPAFRIMTPVATAKNQILGYFIVNLSMSDIYQQLQYEKQVTQTLPILLNRSGHIIMDTDLESAFGHLLPNRADKTFAITQPELWAEIQNHASGSYLEGESWYIYTDVAPDIQQITEPLYMVLKVENRQFNKLYNSEIRSTIEQSIALGIIIFLLSSGFVLWNYTHKKNSIESQLATAAMNGMSALVITDRNNRIIKVNQEFTRISGYTIDEVRGRQPSMFASGKYNQEFYINMWAVIRDNGMWEGEVINKRKDGSLITEILRIQAIKDKLGVIQFYVASFVDISRHKELEKRLRDLSEKDALAGCWNRRKFDNELRDECLRTTRYPDKIESCLAILDIDHFKRINDMHGHDHGDEVIQTVAKVLQRECRETDFVARIGGEEFGIILPHTSTNEAYCVLNRLRIAIHVELEYKVTISGGVTNITDNAKTNYKCADLALYDAKTNGRDTICIFLDEEINQIA</sequence>
<dbReference type="PROSITE" id="PS50113">
    <property type="entry name" value="PAC"/>
    <property type="match status" value="1"/>
</dbReference>
<reference evidence="11 12" key="1">
    <citation type="journal article" date="2024" name="ISME J.">
        <title>Tailless and filamentous prophages are predominant in marine Vibrio.</title>
        <authorList>
            <person name="Steensen K."/>
            <person name="Seneca J."/>
            <person name="Bartlau N."/>
            <person name="Yu X.A."/>
            <person name="Hussain F.A."/>
            <person name="Polz M.F."/>
        </authorList>
    </citation>
    <scope>NUCLEOTIDE SEQUENCE [LARGE SCALE GENOMIC DNA]</scope>
    <source>
        <strain evidence="11 12">10N.222.51.A1</strain>
    </source>
</reference>
<feature type="domain" description="PAC" evidence="9">
    <location>
        <begin position="416"/>
        <end position="470"/>
    </location>
</feature>
<dbReference type="InterPro" id="IPR001610">
    <property type="entry name" value="PAC"/>
</dbReference>
<dbReference type="SUPFAM" id="SSF103190">
    <property type="entry name" value="Sensory domain-like"/>
    <property type="match status" value="2"/>
</dbReference>
<keyword evidence="6" id="KW-0067">ATP-binding</keyword>
<dbReference type="InterPro" id="IPR035965">
    <property type="entry name" value="PAS-like_dom_sf"/>
</dbReference>
<proteinExistence type="predicted"/>
<evidence type="ECO:0000256" key="5">
    <source>
        <dbReference type="ARBA" id="ARBA00022777"/>
    </source>
</evidence>
<evidence type="ECO:0000259" key="10">
    <source>
        <dbReference type="PROSITE" id="PS50887"/>
    </source>
</evidence>
<dbReference type="Pfam" id="PF00990">
    <property type="entry name" value="GGDEF"/>
    <property type="match status" value="1"/>
</dbReference>
<dbReference type="NCBIfam" id="TIGR00229">
    <property type="entry name" value="sensory_box"/>
    <property type="match status" value="1"/>
</dbReference>
<keyword evidence="12" id="KW-1185">Reference proteome</keyword>
<dbReference type="InterPro" id="IPR048760">
    <property type="entry name" value="VP0354-like_sensor_dom"/>
</dbReference>
<protein>
    <submittedName>
        <fullName evidence="11">Diguanylate cyclase</fullName>
        <ecNumber evidence="11">2.7.7.65</ecNumber>
    </submittedName>
</protein>
<evidence type="ECO:0000256" key="6">
    <source>
        <dbReference type="ARBA" id="ARBA00022840"/>
    </source>
</evidence>
<keyword evidence="4" id="KW-0547">Nucleotide-binding</keyword>
<dbReference type="Gene3D" id="3.30.450.20">
    <property type="entry name" value="PAS domain"/>
    <property type="match status" value="3"/>
</dbReference>
<dbReference type="InterPro" id="IPR052163">
    <property type="entry name" value="DGC-Regulatory_Protein"/>
</dbReference>
<dbReference type="InterPro" id="IPR000700">
    <property type="entry name" value="PAS-assoc_C"/>
</dbReference>
<name>A0ABV4NI48_9VIBR</name>
<evidence type="ECO:0000313" key="12">
    <source>
        <dbReference type="Proteomes" id="UP001570417"/>
    </source>
</evidence>
<dbReference type="InterPro" id="IPR000160">
    <property type="entry name" value="GGDEF_dom"/>
</dbReference>
<evidence type="ECO:0000256" key="4">
    <source>
        <dbReference type="ARBA" id="ARBA00022741"/>
    </source>
</evidence>
<dbReference type="CDD" id="cd00130">
    <property type="entry name" value="PAS"/>
    <property type="match status" value="1"/>
</dbReference>
<organism evidence="11 12">
    <name type="scientific">Vibrio gallaecicus</name>
    <dbReference type="NCBI Taxonomy" id="552386"/>
    <lineage>
        <taxon>Bacteria</taxon>
        <taxon>Pseudomonadati</taxon>
        <taxon>Pseudomonadota</taxon>
        <taxon>Gammaproteobacteria</taxon>
        <taxon>Vibrionales</taxon>
        <taxon>Vibrionaceae</taxon>
        <taxon>Vibrio</taxon>
    </lineage>
</organism>
<evidence type="ECO:0000259" key="8">
    <source>
        <dbReference type="PROSITE" id="PS50112"/>
    </source>
</evidence>
<dbReference type="PANTHER" id="PTHR46663:SF4">
    <property type="entry name" value="DIGUANYLATE CYCLASE DGCT-RELATED"/>
    <property type="match status" value="1"/>
</dbReference>
<dbReference type="InterPro" id="IPR029787">
    <property type="entry name" value="Nucleotide_cyclase"/>
</dbReference>
<feature type="domain" description="PAS" evidence="8">
    <location>
        <begin position="345"/>
        <end position="391"/>
    </location>
</feature>
<keyword evidence="7" id="KW-0902">Two-component regulatory system</keyword>
<keyword evidence="5" id="KW-0418">Kinase</keyword>
<evidence type="ECO:0000256" key="3">
    <source>
        <dbReference type="ARBA" id="ARBA00022679"/>
    </source>
</evidence>
<dbReference type="InterPro" id="IPR000014">
    <property type="entry name" value="PAS"/>
</dbReference>
<dbReference type="GO" id="GO:0052621">
    <property type="term" value="F:diguanylate cyclase activity"/>
    <property type="evidence" value="ECO:0007669"/>
    <property type="project" value="UniProtKB-EC"/>
</dbReference>
<keyword evidence="11" id="KW-0548">Nucleotidyltransferase</keyword>
<dbReference type="SMART" id="SM00086">
    <property type="entry name" value="PAC"/>
    <property type="match status" value="1"/>
</dbReference>
<dbReference type="EMBL" id="JBFRUW010000128">
    <property type="protein sequence ID" value="MFA0570806.1"/>
    <property type="molecule type" value="Genomic_DNA"/>
</dbReference>
<dbReference type="PANTHER" id="PTHR46663">
    <property type="entry name" value="DIGUANYLATE CYCLASE DGCT-RELATED"/>
    <property type="match status" value="1"/>
</dbReference>
<dbReference type="EC" id="2.7.7.65" evidence="11"/>
<keyword evidence="2" id="KW-0597">Phosphoprotein</keyword>
<dbReference type="CDD" id="cd01949">
    <property type="entry name" value="GGDEF"/>
    <property type="match status" value="1"/>
</dbReference>
<dbReference type="Pfam" id="PF13426">
    <property type="entry name" value="PAS_9"/>
    <property type="match status" value="1"/>
</dbReference>
<dbReference type="Pfam" id="PF21623">
    <property type="entry name" value="HK_sensor_dom_bact"/>
    <property type="match status" value="1"/>
</dbReference>